<evidence type="ECO:0000313" key="4">
    <source>
        <dbReference type="Proteomes" id="UP000317369"/>
    </source>
</evidence>
<reference evidence="3 4" key="1">
    <citation type="submission" date="2019-02" db="EMBL/GenBank/DDBJ databases">
        <title>Deep-cultivation of Planctomycetes and their phenomic and genomic characterization uncovers novel biology.</title>
        <authorList>
            <person name="Wiegand S."/>
            <person name="Jogler M."/>
            <person name="Boedeker C."/>
            <person name="Pinto D."/>
            <person name="Vollmers J."/>
            <person name="Rivas-Marin E."/>
            <person name="Kohn T."/>
            <person name="Peeters S.H."/>
            <person name="Heuer A."/>
            <person name="Rast P."/>
            <person name="Oberbeckmann S."/>
            <person name="Bunk B."/>
            <person name="Jeske O."/>
            <person name="Meyerdierks A."/>
            <person name="Storesund J.E."/>
            <person name="Kallscheuer N."/>
            <person name="Luecker S."/>
            <person name="Lage O.M."/>
            <person name="Pohl T."/>
            <person name="Merkel B.J."/>
            <person name="Hornburger P."/>
            <person name="Mueller R.-W."/>
            <person name="Bruemmer F."/>
            <person name="Labrenz M."/>
            <person name="Spormann A.M."/>
            <person name="Op den Camp H."/>
            <person name="Overmann J."/>
            <person name="Amann R."/>
            <person name="Jetten M.S.M."/>
            <person name="Mascher T."/>
            <person name="Medema M.H."/>
            <person name="Devos D.P."/>
            <person name="Kaster A.-K."/>
            <person name="Ovreas L."/>
            <person name="Rohde M."/>
            <person name="Galperin M.Y."/>
            <person name="Jogler C."/>
        </authorList>
    </citation>
    <scope>NUCLEOTIDE SEQUENCE [LARGE SCALE GENOMIC DNA]</scope>
    <source>
        <strain evidence="3 4">KS4</strain>
    </source>
</reference>
<dbReference type="AlphaFoldDB" id="A0A517YYW7"/>
<dbReference type="FunFam" id="3.40.50.300:FF:000285">
    <property type="entry name" value="Sporulation initiation inhibitor Soj"/>
    <property type="match status" value="1"/>
</dbReference>
<feature type="region of interest" description="Disordered" evidence="1">
    <location>
        <begin position="222"/>
        <end position="256"/>
    </location>
</feature>
<dbReference type="PANTHER" id="PTHR13696">
    <property type="entry name" value="P-LOOP CONTAINING NUCLEOSIDE TRIPHOSPHATE HYDROLASE"/>
    <property type="match status" value="1"/>
</dbReference>
<dbReference type="InterPro" id="IPR025669">
    <property type="entry name" value="AAA_dom"/>
</dbReference>
<feature type="domain" description="AAA" evidence="2">
    <location>
        <begin position="267"/>
        <end position="447"/>
    </location>
</feature>
<dbReference type="EMBL" id="CP036425">
    <property type="protein sequence ID" value="QDU35422.1"/>
    <property type="molecule type" value="Genomic_DNA"/>
</dbReference>
<dbReference type="Gene3D" id="3.40.50.300">
    <property type="entry name" value="P-loop containing nucleotide triphosphate hydrolases"/>
    <property type="match status" value="1"/>
</dbReference>
<dbReference type="PANTHER" id="PTHR13696:SF52">
    <property type="entry name" value="PARA FAMILY PROTEIN CT_582"/>
    <property type="match status" value="1"/>
</dbReference>
<evidence type="ECO:0000259" key="2">
    <source>
        <dbReference type="Pfam" id="PF13614"/>
    </source>
</evidence>
<dbReference type="CDD" id="cd02042">
    <property type="entry name" value="ParAB_family"/>
    <property type="match status" value="1"/>
</dbReference>
<evidence type="ECO:0000313" key="3">
    <source>
        <dbReference type="EMBL" id="QDU35422.1"/>
    </source>
</evidence>
<keyword evidence="4" id="KW-1185">Reference proteome</keyword>
<dbReference type="InterPro" id="IPR050678">
    <property type="entry name" value="DNA_Partitioning_ATPase"/>
</dbReference>
<name>A0A517YYW7_9BACT</name>
<evidence type="ECO:0000256" key="1">
    <source>
        <dbReference type="SAM" id="MobiDB-lite"/>
    </source>
</evidence>
<feature type="region of interest" description="Disordered" evidence="1">
    <location>
        <begin position="1"/>
        <end position="34"/>
    </location>
</feature>
<dbReference type="Pfam" id="PF13614">
    <property type="entry name" value="AAA_31"/>
    <property type="match status" value="1"/>
</dbReference>
<sequence>MTDQPTNHSEYAFESNSAGSGEGMNIPVGKPVEVGSDQANVEGVADESVGVVSDGVGESVVGGIMTGGGSWSIPAAREEVVNAGQVVSADEEEKKQVEVLGGGDDMGVGEMWGIGAVSVSAGLGPDAEEFVGDGQLMEEMPMGNGGGSGGEDSGMKVEEIEIRRAADVQANHAIENHGMDMAGETNHEIVSREVEGGGDVIGDEKLAEIQMVSADELLESLDERTGQEEKNEVDEPAEQSEKSEQEVAVEKPVKKQGGEVKRLKSPRVIALMNQKGGVGKTTTAVNLGAALGRLGYRVLLLDLDPQAHLTLYLGVDPEQLEQTIYDLLVDDEVTAADIRQSIEGYEKLDVLPADVSLAGVESELADKVVTGAAQSVLRTKVKPIAKEYDFILLDCPPSLGLLTINALTLSKEVIVPMQAHFLALQGMGKLFETITMLRQGFNPNLQVAGIVLCMHEGQTILAGEVIGDLEGFLEGAQGGDEPWSQAKIFDPPIRRNIKLAESPSFGQSIFDYDVNCNGAQDYMQLAECVANHELVWDF</sequence>
<dbReference type="KEGG" id="pcor:KS4_35030"/>
<proteinExistence type="predicted"/>
<dbReference type="EC" id="3.6.-.-" evidence="3"/>
<feature type="compositionally biased region" description="Polar residues" evidence="1">
    <location>
        <begin position="1"/>
        <end position="19"/>
    </location>
</feature>
<dbReference type="InterPro" id="IPR027417">
    <property type="entry name" value="P-loop_NTPase"/>
</dbReference>
<organism evidence="3 4">
    <name type="scientific">Poriferisphaera corsica</name>
    <dbReference type="NCBI Taxonomy" id="2528020"/>
    <lineage>
        <taxon>Bacteria</taxon>
        <taxon>Pseudomonadati</taxon>
        <taxon>Planctomycetota</taxon>
        <taxon>Phycisphaerae</taxon>
        <taxon>Phycisphaerales</taxon>
        <taxon>Phycisphaeraceae</taxon>
        <taxon>Poriferisphaera</taxon>
    </lineage>
</organism>
<dbReference type="SUPFAM" id="SSF52540">
    <property type="entry name" value="P-loop containing nucleoside triphosphate hydrolases"/>
    <property type="match status" value="1"/>
</dbReference>
<dbReference type="Proteomes" id="UP000317369">
    <property type="component" value="Chromosome"/>
</dbReference>
<gene>
    <name evidence="3" type="ORF">KS4_35030</name>
</gene>
<protein>
    <submittedName>
        <fullName evidence="3">Soj-like protein</fullName>
        <ecNumber evidence="3">3.6.-.-</ecNumber>
    </submittedName>
</protein>
<accession>A0A517YYW7</accession>
<keyword evidence="3" id="KW-0378">Hydrolase</keyword>
<dbReference type="GO" id="GO:0016787">
    <property type="term" value="F:hydrolase activity"/>
    <property type="evidence" value="ECO:0007669"/>
    <property type="project" value="UniProtKB-KW"/>
</dbReference>
<dbReference type="RefSeq" id="WP_200761372.1">
    <property type="nucleotide sequence ID" value="NZ_CP036425.1"/>
</dbReference>
<feature type="compositionally biased region" description="Basic and acidic residues" evidence="1">
    <location>
        <begin position="239"/>
        <end position="256"/>
    </location>
</feature>